<protein>
    <submittedName>
        <fullName evidence="1">Uncharacterized protein</fullName>
    </submittedName>
</protein>
<dbReference type="Proteomes" id="UP000183898">
    <property type="component" value="Unassembled WGS sequence"/>
</dbReference>
<organism evidence="1 2">
    <name type="scientific">Nitrosospira multiformis</name>
    <dbReference type="NCBI Taxonomy" id="1231"/>
    <lineage>
        <taxon>Bacteria</taxon>
        <taxon>Pseudomonadati</taxon>
        <taxon>Pseudomonadota</taxon>
        <taxon>Betaproteobacteria</taxon>
        <taxon>Nitrosomonadales</taxon>
        <taxon>Nitrosomonadaceae</taxon>
        <taxon>Nitrosospira</taxon>
    </lineage>
</organism>
<dbReference type="EMBL" id="FOCT01000009">
    <property type="protein sequence ID" value="SEN95744.1"/>
    <property type="molecule type" value="Genomic_DNA"/>
</dbReference>
<evidence type="ECO:0000313" key="1">
    <source>
        <dbReference type="EMBL" id="SEN95744.1"/>
    </source>
</evidence>
<proteinExistence type="predicted"/>
<accession>A0A1H8KS91</accession>
<reference evidence="1 2" key="1">
    <citation type="submission" date="2016-10" db="EMBL/GenBank/DDBJ databases">
        <authorList>
            <person name="de Groot N.N."/>
        </authorList>
    </citation>
    <scope>NUCLEOTIDE SEQUENCE [LARGE SCALE GENOMIC DNA]</scope>
    <source>
        <strain evidence="1 2">Nl18</strain>
    </source>
</reference>
<sequence length="71" mass="7983">MEPGTKISSNLSSLWVRNESPSHLLLISYEYSICPDSKRSKKVKKVTFEVTPFEVTPKSPKGKQAFNIRAA</sequence>
<dbReference type="AlphaFoldDB" id="A0A1H8KS91"/>
<gene>
    <name evidence="1" type="ORF">SAMN05216404_10930</name>
</gene>
<name>A0A1H8KS91_9PROT</name>
<evidence type="ECO:0000313" key="2">
    <source>
        <dbReference type="Proteomes" id="UP000183898"/>
    </source>
</evidence>